<dbReference type="eggNOG" id="COG0399">
    <property type="taxonomic scope" value="Bacteria"/>
</dbReference>
<protein>
    <recommendedName>
        <fullName evidence="3">Four helix bundle protein</fullName>
    </recommendedName>
</protein>
<dbReference type="Proteomes" id="UP000016567">
    <property type="component" value="Unassembled WGS sequence"/>
</dbReference>
<evidence type="ECO:0008006" key="3">
    <source>
        <dbReference type="Google" id="ProtNLM"/>
    </source>
</evidence>
<dbReference type="SUPFAM" id="SSF158446">
    <property type="entry name" value="IVS-encoded protein-like"/>
    <property type="match status" value="1"/>
</dbReference>
<evidence type="ECO:0000313" key="1">
    <source>
        <dbReference type="EMBL" id="GAD75206.1"/>
    </source>
</evidence>
<gene>
    <name evidence="1" type="ORF">VAZ01S_021_00180</name>
</gene>
<accession>U3A5B8</accession>
<reference evidence="1 2" key="1">
    <citation type="submission" date="2013-09" db="EMBL/GenBank/DDBJ databases">
        <title>Whole genome shotgun sequence of Vibrio azureus NBRC 104587.</title>
        <authorList>
            <person name="Isaki S."/>
            <person name="Hosoyama A."/>
            <person name="Numata M."/>
            <person name="Hashimoto M."/>
            <person name="Hosoyama Y."/>
            <person name="Tsuchikane K."/>
            <person name="Noguchi M."/>
            <person name="Hirakata S."/>
            <person name="Ichikawa N."/>
            <person name="Ohji S."/>
            <person name="Yamazoe A."/>
            <person name="Fujita N."/>
        </authorList>
    </citation>
    <scope>NUCLEOTIDE SEQUENCE [LARGE SCALE GENOMIC DNA]</scope>
    <source>
        <strain evidence="1 2">NBRC 104587</strain>
    </source>
</reference>
<dbReference type="RefSeq" id="WP_021708967.1">
    <property type="nucleotide sequence ID" value="NZ_BAOB01000103.1"/>
</dbReference>
<keyword evidence="2" id="KW-1185">Reference proteome</keyword>
<dbReference type="AlphaFoldDB" id="U3A5B8"/>
<dbReference type="InterPro" id="IPR036583">
    <property type="entry name" value="23S_rRNA_IVS_sf"/>
</dbReference>
<dbReference type="STRING" id="1219077.VAZ01S_021_00180"/>
<dbReference type="NCBIfam" id="TIGR02436">
    <property type="entry name" value="four helix bundle protein"/>
    <property type="match status" value="1"/>
</dbReference>
<comment type="caution">
    <text evidence="1">The sequence shown here is derived from an EMBL/GenBank/DDBJ whole genome shotgun (WGS) entry which is preliminary data.</text>
</comment>
<dbReference type="OrthoDB" id="160990at2"/>
<evidence type="ECO:0000313" key="2">
    <source>
        <dbReference type="Proteomes" id="UP000016567"/>
    </source>
</evidence>
<dbReference type="Pfam" id="PF05635">
    <property type="entry name" value="23S_rRNA_IVP"/>
    <property type="match status" value="1"/>
</dbReference>
<dbReference type="NCBIfam" id="NF008912">
    <property type="entry name" value="PRK12275.1-6"/>
    <property type="match status" value="1"/>
</dbReference>
<dbReference type="EMBL" id="BATL01000021">
    <property type="protein sequence ID" value="GAD75206.1"/>
    <property type="molecule type" value="Genomic_DNA"/>
</dbReference>
<dbReference type="Gene3D" id="1.20.1440.60">
    <property type="entry name" value="23S rRNA-intervening sequence"/>
    <property type="match status" value="1"/>
</dbReference>
<dbReference type="CDD" id="cd16377">
    <property type="entry name" value="23S_rRNA_IVP_like"/>
    <property type="match status" value="1"/>
</dbReference>
<name>U3A5B8_9VIBR</name>
<organism evidence="1 2">
    <name type="scientific">Vibrio azureus NBRC 104587</name>
    <dbReference type="NCBI Taxonomy" id="1219077"/>
    <lineage>
        <taxon>Bacteria</taxon>
        <taxon>Pseudomonadati</taxon>
        <taxon>Pseudomonadota</taxon>
        <taxon>Gammaproteobacteria</taxon>
        <taxon>Vibrionales</taxon>
        <taxon>Vibrionaceae</taxon>
        <taxon>Vibrio</taxon>
    </lineage>
</organism>
<sequence>MRQLGFEKLDVWKRSCRLSCDVYKELESCKNFGFKDQLTRSALSIASNIAEGEERETANESARFLYIAKGSAGEAITQLYIGIEAGFLDKQKALVLISETKEISAMLAALIKRRKGSVREPKAKYQSYKDSRH</sequence>
<proteinExistence type="predicted"/>
<dbReference type="InterPro" id="IPR012657">
    <property type="entry name" value="23S_rRNA-intervening_sequence"/>
</dbReference>
<dbReference type="PANTHER" id="PTHR38471:SF2">
    <property type="entry name" value="FOUR HELIX BUNDLE PROTEIN"/>
    <property type="match status" value="1"/>
</dbReference>
<dbReference type="PANTHER" id="PTHR38471">
    <property type="entry name" value="FOUR HELIX BUNDLE PROTEIN"/>
    <property type="match status" value="1"/>
</dbReference>